<accession>A0A6L2K939</accession>
<protein>
    <submittedName>
        <fullName evidence="4">Ribonuclease H-like domain-containing protein</fullName>
    </submittedName>
</protein>
<organism evidence="4">
    <name type="scientific">Tanacetum cinerariifolium</name>
    <name type="common">Dalmatian daisy</name>
    <name type="synonym">Chrysanthemum cinerariifolium</name>
    <dbReference type="NCBI Taxonomy" id="118510"/>
    <lineage>
        <taxon>Eukaryota</taxon>
        <taxon>Viridiplantae</taxon>
        <taxon>Streptophyta</taxon>
        <taxon>Embryophyta</taxon>
        <taxon>Tracheophyta</taxon>
        <taxon>Spermatophyta</taxon>
        <taxon>Magnoliopsida</taxon>
        <taxon>eudicotyledons</taxon>
        <taxon>Gunneridae</taxon>
        <taxon>Pentapetalae</taxon>
        <taxon>asterids</taxon>
        <taxon>campanulids</taxon>
        <taxon>Asterales</taxon>
        <taxon>Asteraceae</taxon>
        <taxon>Asteroideae</taxon>
        <taxon>Anthemideae</taxon>
        <taxon>Anthemidinae</taxon>
        <taxon>Tanacetum</taxon>
    </lineage>
</organism>
<sequence>MRPQQVMAPQKKGRTVTVTTEDMQKRKNDVKARTTLLLSLLDEHQLRFSKYKTAQELWAAILKTFGGNEATKKTKKNLLKQQYGNFKAEGTETLEQTFNRLHVIVSQLESDLDTMSLDDSYNHLKVYESEVQKKSESDSQNMAFISSAKHSSGNKEVNTASVSTASTNIDEDDMEEMDIKWNMALLSMRADKFWKKTGKKIPIQGTDVAGFDKSKDWSFMANGQEDHALVVDEEAPTEFALMAKTSAECEVFDNSLCSKNCKKNTESPNSKITDLTDKLSDGKNIMFHYKAGFSQVEGRLVEFKNQEIKFCEKIRGLEVQLEFKINRIESLTNELELLKKEKGILEFADDTMTDYSRPSPVIESTADDVQNRNSSETEASSRVKKRRSCLKNNCSNKSMTPRAVIHKPYRPPMRLVRPNMNVAQPKRTSFHKLAHSYSKRPFQRTSAVRSQYRAPWVPTVNKKIPTVGSTKFSTADMGKRGNAVKASACNISYLSDYEPFDEGYVSFGQGGCKITGKETIQTGRDFKLIDDINVLLRTPRQHNTYSIDLNNIVPQKDLTCLVAKASADECMLWHRRLGHLNFKTMNKLVRHNVVRGLPTKCFENDHTYTC</sequence>
<reference evidence="4" key="1">
    <citation type="journal article" date="2019" name="Sci. Rep.">
        <title>Draft genome of Tanacetum cinerariifolium, the natural source of mosquito coil.</title>
        <authorList>
            <person name="Yamashiro T."/>
            <person name="Shiraishi A."/>
            <person name="Satake H."/>
            <person name="Nakayama K."/>
        </authorList>
    </citation>
    <scope>NUCLEOTIDE SEQUENCE</scope>
</reference>
<evidence type="ECO:0000313" key="4">
    <source>
        <dbReference type="EMBL" id="GEU45983.1"/>
    </source>
</evidence>
<dbReference type="Pfam" id="PF13976">
    <property type="entry name" value="gag_pre-integrs"/>
    <property type="match status" value="1"/>
</dbReference>
<feature type="coiled-coil region" evidence="1">
    <location>
        <begin position="314"/>
        <end position="348"/>
    </location>
</feature>
<proteinExistence type="predicted"/>
<evidence type="ECO:0000259" key="3">
    <source>
        <dbReference type="Pfam" id="PF13976"/>
    </source>
</evidence>
<feature type="domain" description="GAG-pre-integrase" evidence="3">
    <location>
        <begin position="544"/>
        <end position="600"/>
    </location>
</feature>
<keyword evidence="1" id="KW-0175">Coiled coil</keyword>
<dbReference type="Pfam" id="PF14223">
    <property type="entry name" value="Retrotran_gag_2"/>
    <property type="match status" value="1"/>
</dbReference>
<feature type="compositionally biased region" description="Polar residues" evidence="2">
    <location>
        <begin position="367"/>
        <end position="380"/>
    </location>
</feature>
<dbReference type="AlphaFoldDB" id="A0A6L2K939"/>
<evidence type="ECO:0000256" key="2">
    <source>
        <dbReference type="SAM" id="MobiDB-lite"/>
    </source>
</evidence>
<comment type="caution">
    <text evidence="4">The sequence shown here is derived from an EMBL/GenBank/DDBJ whole genome shotgun (WGS) entry which is preliminary data.</text>
</comment>
<feature type="region of interest" description="Disordered" evidence="2">
    <location>
        <begin position="356"/>
        <end position="397"/>
    </location>
</feature>
<name>A0A6L2K939_TANCI</name>
<gene>
    <name evidence="4" type="ORF">Tci_017961</name>
</gene>
<dbReference type="InterPro" id="IPR025724">
    <property type="entry name" value="GAG-pre-integrase_dom"/>
</dbReference>
<evidence type="ECO:0000256" key="1">
    <source>
        <dbReference type="SAM" id="Coils"/>
    </source>
</evidence>
<dbReference type="EMBL" id="BKCJ010002062">
    <property type="protein sequence ID" value="GEU45983.1"/>
    <property type="molecule type" value="Genomic_DNA"/>
</dbReference>